<dbReference type="EMBL" id="OX596092">
    <property type="protein sequence ID" value="CAI9713028.1"/>
    <property type="molecule type" value="Genomic_DNA"/>
</dbReference>
<organism evidence="1 2">
    <name type="scientific">Rangifer tarandus platyrhynchus</name>
    <name type="common">Svalbard reindeer</name>
    <dbReference type="NCBI Taxonomy" id="3082113"/>
    <lineage>
        <taxon>Eukaryota</taxon>
        <taxon>Metazoa</taxon>
        <taxon>Chordata</taxon>
        <taxon>Craniata</taxon>
        <taxon>Vertebrata</taxon>
        <taxon>Euteleostomi</taxon>
        <taxon>Mammalia</taxon>
        <taxon>Eutheria</taxon>
        <taxon>Laurasiatheria</taxon>
        <taxon>Artiodactyla</taxon>
        <taxon>Ruminantia</taxon>
        <taxon>Pecora</taxon>
        <taxon>Cervidae</taxon>
        <taxon>Odocoileinae</taxon>
        <taxon>Rangifer</taxon>
    </lineage>
</organism>
<evidence type="ECO:0000313" key="1">
    <source>
        <dbReference type="EMBL" id="CAI9713028.1"/>
    </source>
</evidence>
<sequence length="191" mass="19925">MTPPPHGVGTVLLGSSEGTVWKAFWGVRPKRHRAGGPLHQPRSLGQLFAAIARSSISTAGLRPGGRWGHPRALAPPRPALPCSAPARQLPPTGRALGSLSLTGKQAQAREGDRAGRAGLERAHDSSFRPREGAPEPQVEARSALVGAEHPTRCVSRAAEQRGLQLGPQSPPGEEETHCVQVPGGADSASRA</sequence>
<accession>A0ACB0FKK3</accession>
<reference evidence="1" key="1">
    <citation type="submission" date="2023-05" db="EMBL/GenBank/DDBJ databases">
        <authorList>
            <consortium name="ELIXIR-Norway"/>
        </authorList>
    </citation>
    <scope>NUCLEOTIDE SEQUENCE</scope>
</reference>
<dbReference type="Proteomes" id="UP001162501">
    <property type="component" value="Chromosome 8"/>
</dbReference>
<protein>
    <submittedName>
        <fullName evidence="1">Uncharacterized protein</fullName>
    </submittedName>
</protein>
<gene>
    <name evidence="1" type="ORF">MRATA1EN3_LOCUS24241</name>
</gene>
<name>A0ACB0FKK3_RANTA</name>
<proteinExistence type="predicted"/>
<evidence type="ECO:0000313" key="2">
    <source>
        <dbReference type="Proteomes" id="UP001162501"/>
    </source>
</evidence>